<feature type="transmembrane region" description="Helical" evidence="2">
    <location>
        <begin position="248"/>
        <end position="266"/>
    </location>
</feature>
<feature type="transmembrane region" description="Helical" evidence="2">
    <location>
        <begin position="272"/>
        <end position="289"/>
    </location>
</feature>
<protein>
    <submittedName>
        <fullName evidence="5">Acyltransferase</fullName>
    </submittedName>
</protein>
<dbReference type="Pfam" id="PF01757">
    <property type="entry name" value="Acyl_transf_3"/>
    <property type="match status" value="1"/>
</dbReference>
<feature type="transmembrane region" description="Helical" evidence="2">
    <location>
        <begin position="87"/>
        <end position="108"/>
    </location>
</feature>
<dbReference type="Proteomes" id="UP001525379">
    <property type="component" value="Unassembled WGS sequence"/>
</dbReference>
<dbReference type="RefSeq" id="WP_260103560.1">
    <property type="nucleotide sequence ID" value="NZ_JALXSQ010000001.1"/>
</dbReference>
<reference evidence="5 6" key="1">
    <citation type="submission" date="2022-04" db="EMBL/GenBank/DDBJ databases">
        <title>Human microbiome associated bacterial genomes.</title>
        <authorList>
            <person name="Sandstrom S."/>
            <person name="Salamzade R."/>
            <person name="Kalan L.R."/>
        </authorList>
    </citation>
    <scope>NUCLEOTIDE SEQUENCE [LARGE SCALE GENOMIC DNA]</scope>
    <source>
        <strain evidence="6">p3-SID1799</strain>
    </source>
</reference>
<sequence length="736" mass="79799">MAGQETTTSTGSPTSGSARVPSYIPEVQGLRTVALLLVASFHVWFDRVSGGVDIFLLISAYLLTRSHTARALNGKLTSPVRTVVKKFARLLPAAAAVIMLTLVGVYFVDGPRYALDSLWSATASATYWMNFLLQANQVDYFAAQVGSVDPYQQFWSLSIQGQVFILWPLLHLGSELVARLLKRDVRWVLTPVFGVLTLTSFAYAVQLTAVNQMHAYFDTAARLWEFGAGSLLALVVPFLRLPRTVRKVMSWVGILGVISCGLVLPVGSTFPGWAALWPVISAGLIISAADSRRAEGEPAMVNAFLAHPALRIAGGYTYALYLTHWPVLVLTESYTGRSAATPVLGTIVLLISAVLAVVVTLLVERPAAAFVSKLSAPAVPAEQQDAFHHARSSNRASRIRAVVVPAVVAAVSVALVATTVIGVRHMSRVEVAAIEARINSTEPPLVNPDEPWTFGAMNPSFNAGERVYPAHGDVKASWVSGPHCTDLGLTPTSNLCWHRESPNLTDDPNDILIVGNSHIAQASAMFDVIAQTGEHNLRVRTFVGPGCDTSMQHWSQPFSDDMPEDTRPQRCERAWSAAGEYARTVRPELIVILGTRQGMPDEGEQFFESFPEWIASNRAELGSDFLVLRDVPRFANDPFLCAADNGYGSRRCVNPAPPAADPVQVAAIEQAGGIWIDLTDAICPGGECRPSMGGVVTYMDDNHLTEPFSQSLSQRLCDAVSPRVSWFPKEAWPDVQ</sequence>
<evidence type="ECO:0000256" key="2">
    <source>
        <dbReference type="SAM" id="Phobius"/>
    </source>
</evidence>
<evidence type="ECO:0000313" key="5">
    <source>
        <dbReference type="EMBL" id="MCT2041773.1"/>
    </source>
</evidence>
<dbReference type="GO" id="GO:0016746">
    <property type="term" value="F:acyltransferase activity"/>
    <property type="evidence" value="ECO:0007669"/>
    <property type="project" value="UniProtKB-KW"/>
</dbReference>
<keyword evidence="5" id="KW-0808">Transferase</keyword>
<dbReference type="EMBL" id="JALXSQ010000001">
    <property type="protein sequence ID" value="MCT2041773.1"/>
    <property type="molecule type" value="Genomic_DNA"/>
</dbReference>
<comment type="caution">
    <text evidence="5">The sequence shown here is derived from an EMBL/GenBank/DDBJ whole genome shotgun (WGS) entry which is preliminary data.</text>
</comment>
<feature type="transmembrane region" description="Helical" evidence="2">
    <location>
        <begin position="401"/>
        <end position="423"/>
    </location>
</feature>
<dbReference type="InterPro" id="IPR002656">
    <property type="entry name" value="Acyl_transf_3_dom"/>
</dbReference>
<feature type="transmembrane region" description="Helical" evidence="2">
    <location>
        <begin position="301"/>
        <end position="323"/>
    </location>
</feature>
<dbReference type="PANTHER" id="PTHR23028:SF53">
    <property type="entry name" value="ACYL_TRANSF_3 DOMAIN-CONTAINING PROTEIN"/>
    <property type="match status" value="1"/>
</dbReference>
<gene>
    <name evidence="5" type="ORF">M3D15_00220</name>
</gene>
<evidence type="ECO:0000259" key="4">
    <source>
        <dbReference type="Pfam" id="PF19040"/>
    </source>
</evidence>
<keyword evidence="5" id="KW-0012">Acyltransferase</keyword>
<organism evidence="5 6">
    <name type="scientific">Pseudoclavibacter albus</name>
    <dbReference type="NCBI Taxonomy" id="272241"/>
    <lineage>
        <taxon>Bacteria</taxon>
        <taxon>Bacillati</taxon>
        <taxon>Actinomycetota</taxon>
        <taxon>Actinomycetes</taxon>
        <taxon>Micrococcales</taxon>
        <taxon>Microbacteriaceae</taxon>
        <taxon>Pseudoclavibacter</taxon>
    </lineage>
</organism>
<dbReference type="InterPro" id="IPR050879">
    <property type="entry name" value="Acyltransferase_3"/>
</dbReference>
<feature type="domain" description="Acyltransferase 3" evidence="3">
    <location>
        <begin position="26"/>
        <end position="360"/>
    </location>
</feature>
<dbReference type="InterPro" id="IPR043968">
    <property type="entry name" value="SGNH"/>
</dbReference>
<keyword evidence="2" id="KW-0812">Transmembrane</keyword>
<feature type="transmembrane region" description="Helical" evidence="2">
    <location>
        <begin position="343"/>
        <end position="363"/>
    </location>
</feature>
<feature type="domain" description="SGNH" evidence="4">
    <location>
        <begin position="495"/>
        <end position="714"/>
    </location>
</feature>
<feature type="region of interest" description="Disordered" evidence="1">
    <location>
        <begin position="1"/>
        <end position="20"/>
    </location>
</feature>
<keyword evidence="6" id="KW-1185">Reference proteome</keyword>
<name>A0ABT2HTW9_9MICO</name>
<keyword evidence="2" id="KW-0472">Membrane</keyword>
<evidence type="ECO:0000313" key="6">
    <source>
        <dbReference type="Proteomes" id="UP001525379"/>
    </source>
</evidence>
<keyword evidence="2" id="KW-1133">Transmembrane helix</keyword>
<evidence type="ECO:0000259" key="3">
    <source>
        <dbReference type="Pfam" id="PF01757"/>
    </source>
</evidence>
<dbReference type="Pfam" id="PF19040">
    <property type="entry name" value="SGNH"/>
    <property type="match status" value="1"/>
</dbReference>
<dbReference type="PANTHER" id="PTHR23028">
    <property type="entry name" value="ACETYLTRANSFERASE"/>
    <property type="match status" value="1"/>
</dbReference>
<feature type="transmembrane region" description="Helical" evidence="2">
    <location>
        <begin position="154"/>
        <end position="173"/>
    </location>
</feature>
<accession>A0ABT2HTW9</accession>
<feature type="transmembrane region" description="Helical" evidence="2">
    <location>
        <begin position="185"/>
        <end position="203"/>
    </location>
</feature>
<feature type="transmembrane region" description="Helical" evidence="2">
    <location>
        <begin position="223"/>
        <end position="241"/>
    </location>
</feature>
<proteinExistence type="predicted"/>
<evidence type="ECO:0000256" key="1">
    <source>
        <dbReference type="SAM" id="MobiDB-lite"/>
    </source>
</evidence>
<feature type="compositionally biased region" description="Low complexity" evidence="1">
    <location>
        <begin position="1"/>
        <end position="17"/>
    </location>
</feature>